<dbReference type="GO" id="GO:0009307">
    <property type="term" value="P:DNA restriction-modification system"/>
    <property type="evidence" value="ECO:0007669"/>
    <property type="project" value="UniProtKB-KW"/>
</dbReference>
<evidence type="ECO:0000256" key="2">
    <source>
        <dbReference type="ARBA" id="ARBA00022747"/>
    </source>
</evidence>
<organism evidence="5 6">
    <name type="scientific">Martelella lutilitoris</name>
    <dbReference type="NCBI Taxonomy" id="2583532"/>
    <lineage>
        <taxon>Bacteria</taxon>
        <taxon>Pseudomonadati</taxon>
        <taxon>Pseudomonadota</taxon>
        <taxon>Alphaproteobacteria</taxon>
        <taxon>Hyphomicrobiales</taxon>
        <taxon>Aurantimonadaceae</taxon>
        <taxon>Martelella</taxon>
    </lineage>
</organism>
<dbReference type="InterPro" id="IPR051212">
    <property type="entry name" value="Type-I_RE_S_subunit"/>
</dbReference>
<keyword evidence="2" id="KW-0680">Restriction system</keyword>
<evidence type="ECO:0000313" key="6">
    <source>
        <dbReference type="Proteomes" id="UP000307874"/>
    </source>
</evidence>
<proteinExistence type="inferred from homology"/>
<dbReference type="OrthoDB" id="164285at2"/>
<comment type="caution">
    <text evidence="5">The sequence shown here is derived from an EMBL/GenBank/DDBJ whole genome shotgun (WGS) entry which is preliminary data.</text>
</comment>
<dbReference type="Gene3D" id="3.90.220.20">
    <property type="entry name" value="DNA methylase specificity domains"/>
    <property type="match status" value="3"/>
</dbReference>
<reference evidence="5 6" key="1">
    <citation type="submission" date="2019-05" db="EMBL/GenBank/DDBJ databases">
        <authorList>
            <person name="Lee S.D."/>
        </authorList>
    </citation>
    <scope>NUCLEOTIDE SEQUENCE [LARGE SCALE GENOMIC DNA]</scope>
    <source>
        <strain evidence="5 6">GH2-6</strain>
    </source>
</reference>
<keyword evidence="6" id="KW-1185">Reference proteome</keyword>
<keyword evidence="3" id="KW-0238">DNA-binding</keyword>
<dbReference type="GO" id="GO:0003677">
    <property type="term" value="F:DNA binding"/>
    <property type="evidence" value="ECO:0007669"/>
    <property type="project" value="UniProtKB-KW"/>
</dbReference>
<sequence>MTNTEDLVADEWTPVTPKVADHWAIANFDEFFETVASTGKKVPAKNYLKSGTWPVIDQGADFIGGFTDDETTLIRSPKPVLVFGDHTRCMKFVKGAFAPGADGTKLLLTKDGIEPRYAYHLYFAIRLPNRGYSRHFGFLKRCKFPVPPMNEQRRIVERIEAMFDEIDHGVENLKKARASLGLYRQSLLKSAFEGRLTADWRARNADKLESPETLLARIRSERDARYKAALDDWQNALSDWREHGEKGKRPAKPRRQAEAFMDKEWLEKLPELPGSTSWVACNQLSGQISDGTHKTPTYTDTGIHFISAKDIRDFKVDFSSTRFVDKTQHVEMSKRCNVEMGNVLLTKSGAIGRVAVVDTATSFSLFESVANIPVLPPMQSRFVAYAVYHIANSYFISHAEKGVAVRHLHLEDIRKMPLPLYGVEEQAEITRILDDRLSAADALEAEIDAGLNRADVLRQSILKQAFSGKLVPQDPNDEPAADLLARIKAEKITRAKVTRKTKAIA</sequence>
<dbReference type="Proteomes" id="UP000307874">
    <property type="component" value="Unassembled WGS sequence"/>
</dbReference>
<reference evidence="5 6" key="2">
    <citation type="submission" date="2019-06" db="EMBL/GenBank/DDBJ databases">
        <title>Martelella lutilitoris sp. nov., isolated from a tidal mudflat.</title>
        <authorList>
            <person name="Kim Y.-J."/>
        </authorList>
    </citation>
    <scope>NUCLEOTIDE SEQUENCE [LARGE SCALE GENOMIC DNA]</scope>
    <source>
        <strain evidence="5 6">GH2-6</strain>
    </source>
</reference>
<evidence type="ECO:0000259" key="4">
    <source>
        <dbReference type="Pfam" id="PF01420"/>
    </source>
</evidence>
<dbReference type="PANTHER" id="PTHR43140:SF1">
    <property type="entry name" value="TYPE I RESTRICTION ENZYME ECOKI SPECIFICITY SUBUNIT"/>
    <property type="match status" value="1"/>
</dbReference>
<dbReference type="RefSeq" id="WP_138748948.1">
    <property type="nucleotide sequence ID" value="NZ_VCLB01000007.1"/>
</dbReference>
<evidence type="ECO:0000256" key="3">
    <source>
        <dbReference type="ARBA" id="ARBA00023125"/>
    </source>
</evidence>
<protein>
    <recommendedName>
        <fullName evidence="4">Type I restriction modification DNA specificity domain-containing protein</fullName>
    </recommendedName>
</protein>
<dbReference type="AlphaFoldDB" id="A0A5C4JNU5"/>
<comment type="similarity">
    <text evidence="1">Belongs to the type-I restriction system S methylase family.</text>
</comment>
<accession>A0A5C4JNU5</accession>
<dbReference type="Pfam" id="PF01420">
    <property type="entry name" value="Methylase_S"/>
    <property type="match status" value="1"/>
</dbReference>
<dbReference type="EMBL" id="VCLB01000007">
    <property type="protein sequence ID" value="TNB47115.1"/>
    <property type="molecule type" value="Genomic_DNA"/>
</dbReference>
<dbReference type="SUPFAM" id="SSF116734">
    <property type="entry name" value="DNA methylase specificity domain"/>
    <property type="match status" value="2"/>
</dbReference>
<dbReference type="InterPro" id="IPR044946">
    <property type="entry name" value="Restrct_endonuc_typeI_TRD_sf"/>
</dbReference>
<dbReference type="InterPro" id="IPR000055">
    <property type="entry name" value="Restrct_endonuc_typeI_TRD"/>
</dbReference>
<feature type="domain" description="Type I restriction modification DNA specificity" evidence="4">
    <location>
        <begin position="22"/>
        <end position="169"/>
    </location>
</feature>
<name>A0A5C4JNU5_9HYPH</name>
<evidence type="ECO:0000313" key="5">
    <source>
        <dbReference type="EMBL" id="TNB47115.1"/>
    </source>
</evidence>
<dbReference type="PANTHER" id="PTHR43140">
    <property type="entry name" value="TYPE-1 RESTRICTION ENZYME ECOKI SPECIFICITY PROTEIN"/>
    <property type="match status" value="1"/>
</dbReference>
<gene>
    <name evidence="5" type="ORF">FF124_13105</name>
</gene>
<evidence type="ECO:0000256" key="1">
    <source>
        <dbReference type="ARBA" id="ARBA00010923"/>
    </source>
</evidence>